<evidence type="ECO:0000313" key="1">
    <source>
        <dbReference type="EMBL" id="MBD2869957.1"/>
    </source>
</evidence>
<dbReference type="EMBL" id="JACXIY010000017">
    <property type="protein sequence ID" value="MBD2869957.1"/>
    <property type="molecule type" value="Genomic_DNA"/>
</dbReference>
<keyword evidence="2" id="KW-1185">Reference proteome</keyword>
<dbReference type="SUPFAM" id="SSF158682">
    <property type="entry name" value="TerB-like"/>
    <property type="match status" value="1"/>
</dbReference>
<dbReference type="AlphaFoldDB" id="A0A927H6X6"/>
<name>A0A927H6X6_9BACL</name>
<dbReference type="Proteomes" id="UP000632125">
    <property type="component" value="Unassembled WGS sequence"/>
</dbReference>
<proteinExistence type="predicted"/>
<dbReference type="RefSeq" id="WP_190862486.1">
    <property type="nucleotide sequence ID" value="NZ_JACXIY010000017.1"/>
</dbReference>
<evidence type="ECO:0000313" key="2">
    <source>
        <dbReference type="Proteomes" id="UP000632125"/>
    </source>
</evidence>
<dbReference type="Gene3D" id="1.10.3680.10">
    <property type="entry name" value="TerB-like"/>
    <property type="match status" value="1"/>
</dbReference>
<protein>
    <submittedName>
        <fullName evidence="1">TerB family tellurite resistance protein</fullName>
    </submittedName>
</protein>
<comment type="caution">
    <text evidence="1">The sequence shown here is derived from an EMBL/GenBank/DDBJ whole genome shotgun (WGS) entry which is preliminary data.</text>
</comment>
<sequence length="137" mass="16007">MFLHFLQTKEDKLAFLELAHVVANADGFVNRKERQYLKSYMDEMGIEQSEISLSADRKLPDIIGGLRDEQVKNIFFAEILLLIFADGDYNDEEKQIAGELKRQFGFSDEAYESFKGWVVRMDSLRIEGLKMILEYKR</sequence>
<organism evidence="1 2">
    <name type="scientific">Paenibacillus arenilitoris</name>
    <dbReference type="NCBI Taxonomy" id="2772299"/>
    <lineage>
        <taxon>Bacteria</taxon>
        <taxon>Bacillati</taxon>
        <taxon>Bacillota</taxon>
        <taxon>Bacilli</taxon>
        <taxon>Bacillales</taxon>
        <taxon>Paenibacillaceae</taxon>
        <taxon>Paenibacillus</taxon>
    </lineage>
</organism>
<gene>
    <name evidence="1" type="ORF">IDH41_15305</name>
</gene>
<accession>A0A927H6X6</accession>
<dbReference type="InterPro" id="IPR029024">
    <property type="entry name" value="TerB-like"/>
</dbReference>
<reference evidence="1" key="1">
    <citation type="submission" date="2020-09" db="EMBL/GenBank/DDBJ databases">
        <title>A novel bacterium of genus Paenibacillus, isolated from South China Sea.</title>
        <authorList>
            <person name="Huang H."/>
            <person name="Mo K."/>
            <person name="Hu Y."/>
        </authorList>
    </citation>
    <scope>NUCLEOTIDE SEQUENCE</scope>
    <source>
        <strain evidence="1">IB182493</strain>
    </source>
</reference>